<organism evidence="6">
    <name type="scientific">Cyprideis torosa</name>
    <dbReference type="NCBI Taxonomy" id="163714"/>
    <lineage>
        <taxon>Eukaryota</taxon>
        <taxon>Metazoa</taxon>
        <taxon>Ecdysozoa</taxon>
        <taxon>Arthropoda</taxon>
        <taxon>Crustacea</taxon>
        <taxon>Oligostraca</taxon>
        <taxon>Ostracoda</taxon>
        <taxon>Podocopa</taxon>
        <taxon>Podocopida</taxon>
        <taxon>Cytherocopina</taxon>
        <taxon>Cytheroidea</taxon>
        <taxon>Cytherideidae</taxon>
        <taxon>Cyprideis</taxon>
    </lineage>
</organism>
<evidence type="ECO:0000256" key="2">
    <source>
        <dbReference type="ARBA" id="ARBA00022840"/>
    </source>
</evidence>
<keyword evidence="3" id="KW-0505">Motor protein</keyword>
<dbReference type="OrthoDB" id="3176171at2759"/>
<dbReference type="AlphaFoldDB" id="A0A7R8ZY65"/>
<sequence>HIELEPLPEARVCVNGSPVVHRLRLKHGDRLLWGHHHFFRINCPRTTAGEDEMTSSMGKEALDYHFAKEELEMKELSDDPIQVALAELERQHAAEKQAALEEQRREHEYEMNRLRQYLPPGMEEWAKSAGGGLDRNSARETHGKVRRKSSEADFRRCLRQLRETLPTLKSMVREANSIAQEMGRDTRYSITLQIPRSSLSPGPSRQVYQSEAAVLVKRLGLPHQVWSAEQLENRLIEMREAYHARQSGEEVQDDPFYDVEQRHELIGELTGTG</sequence>
<evidence type="ECO:0000256" key="4">
    <source>
        <dbReference type="SAM" id="Coils"/>
    </source>
</evidence>
<evidence type="ECO:0000313" key="6">
    <source>
        <dbReference type="EMBL" id="CAD7236154.1"/>
    </source>
</evidence>
<evidence type="ECO:0000256" key="3">
    <source>
        <dbReference type="ARBA" id="ARBA00023175"/>
    </source>
</evidence>
<gene>
    <name evidence="6" type="ORF">CTOB1V02_LOCUS13969</name>
</gene>
<accession>A0A7R8ZY65</accession>
<feature type="coiled-coil region" evidence="4">
    <location>
        <begin position="83"/>
        <end position="117"/>
    </location>
</feature>
<proteinExistence type="predicted"/>
<dbReference type="EMBL" id="OB676930">
    <property type="protein sequence ID" value="CAD7236154.1"/>
    <property type="molecule type" value="Genomic_DNA"/>
</dbReference>
<dbReference type="InterPro" id="IPR022140">
    <property type="entry name" value="Kinesin-like_KIF1-typ"/>
</dbReference>
<dbReference type="Gene3D" id="2.60.200.20">
    <property type="match status" value="1"/>
</dbReference>
<evidence type="ECO:0000256" key="1">
    <source>
        <dbReference type="ARBA" id="ARBA00022741"/>
    </source>
</evidence>
<reference evidence="6" key="1">
    <citation type="submission" date="2020-11" db="EMBL/GenBank/DDBJ databases">
        <authorList>
            <person name="Tran Van P."/>
        </authorList>
    </citation>
    <scope>NUCLEOTIDE SEQUENCE</scope>
</reference>
<dbReference type="Pfam" id="PF12423">
    <property type="entry name" value="KIF1B"/>
    <property type="match status" value="1"/>
</dbReference>
<dbReference type="GO" id="GO:0005524">
    <property type="term" value="F:ATP binding"/>
    <property type="evidence" value="ECO:0007669"/>
    <property type="project" value="UniProtKB-KW"/>
</dbReference>
<keyword evidence="1" id="KW-0547">Nucleotide-binding</keyword>
<protein>
    <submittedName>
        <fullName evidence="6">Uncharacterized protein</fullName>
    </submittedName>
</protein>
<evidence type="ECO:0000256" key="5">
    <source>
        <dbReference type="SAM" id="MobiDB-lite"/>
    </source>
</evidence>
<dbReference type="PANTHER" id="PTHR47117">
    <property type="entry name" value="STAR-RELATED LIPID TRANSFER PROTEIN 9"/>
    <property type="match status" value="1"/>
</dbReference>
<dbReference type="InterPro" id="IPR008984">
    <property type="entry name" value="SMAD_FHA_dom_sf"/>
</dbReference>
<name>A0A7R8ZY65_9CRUS</name>
<feature type="compositionally biased region" description="Basic and acidic residues" evidence="5">
    <location>
        <begin position="136"/>
        <end position="147"/>
    </location>
</feature>
<dbReference type="SUPFAM" id="SSF49879">
    <property type="entry name" value="SMAD/FHA domain"/>
    <property type="match status" value="1"/>
</dbReference>
<feature type="region of interest" description="Disordered" evidence="5">
    <location>
        <begin position="127"/>
        <end position="147"/>
    </location>
</feature>
<feature type="non-terminal residue" evidence="6">
    <location>
        <position position="273"/>
    </location>
</feature>
<keyword evidence="2" id="KW-0067">ATP-binding</keyword>
<keyword evidence="4" id="KW-0175">Coiled coil</keyword>